<evidence type="ECO:0000256" key="1">
    <source>
        <dbReference type="ARBA" id="ARBA00023015"/>
    </source>
</evidence>
<dbReference type="EMBL" id="LT899436">
    <property type="protein sequence ID" value="SNR16792.1"/>
    <property type="molecule type" value="Genomic_DNA"/>
</dbReference>
<dbReference type="OrthoDB" id="135231at2"/>
<sequence>MSFKKLSELFKKTSLRDFFYSVKKNKQEEFSFNFSTIENDDFLLKIKLFIISKPCNEKINVKEIANEFNLSERTILRRIKAKTGLTTINFINQCKMEHSIHLMNKEKDLSIAEITYCLGYNTPSYFSKCFKETYNKTPSEIKKYNNNL</sequence>
<keyword evidence="6" id="KW-1185">Reference proteome</keyword>
<dbReference type="Gene3D" id="1.10.10.60">
    <property type="entry name" value="Homeodomain-like"/>
    <property type="match status" value="2"/>
</dbReference>
<reference evidence="5 6" key="1">
    <citation type="submission" date="2017-07" db="EMBL/GenBank/DDBJ databases">
        <authorList>
            <person name="Sun Z.S."/>
            <person name="Albrecht U."/>
            <person name="Echele G."/>
            <person name="Lee C.C."/>
        </authorList>
    </citation>
    <scope>NUCLEOTIDE SEQUENCE [LARGE SCALE GENOMIC DNA]</scope>
    <source>
        <strain evidence="6">type strain: KCTC 22618</strain>
    </source>
</reference>
<proteinExistence type="predicted"/>
<evidence type="ECO:0000313" key="5">
    <source>
        <dbReference type="EMBL" id="SNR16792.1"/>
    </source>
</evidence>
<evidence type="ECO:0000256" key="2">
    <source>
        <dbReference type="ARBA" id="ARBA00023125"/>
    </source>
</evidence>
<name>A0A238UCG9_9FLAO</name>
<dbReference type="RefSeq" id="WP_095073586.1">
    <property type="nucleotide sequence ID" value="NZ_LT899436.1"/>
</dbReference>
<evidence type="ECO:0000256" key="3">
    <source>
        <dbReference type="ARBA" id="ARBA00023163"/>
    </source>
</evidence>
<dbReference type="GO" id="GO:0043565">
    <property type="term" value="F:sequence-specific DNA binding"/>
    <property type="evidence" value="ECO:0007669"/>
    <property type="project" value="InterPro"/>
</dbReference>
<dbReference type="KEGG" id="tje:TJEJU_3137"/>
<protein>
    <recommendedName>
        <fullName evidence="4">HTH araC/xylS-type domain-containing protein</fullName>
    </recommendedName>
</protein>
<dbReference type="SUPFAM" id="SSF46689">
    <property type="entry name" value="Homeodomain-like"/>
    <property type="match status" value="1"/>
</dbReference>
<dbReference type="PANTHER" id="PTHR43280:SF28">
    <property type="entry name" value="HTH-TYPE TRANSCRIPTIONAL ACTIVATOR RHAS"/>
    <property type="match status" value="1"/>
</dbReference>
<dbReference type="InterPro" id="IPR020449">
    <property type="entry name" value="Tscrpt_reg_AraC-type_HTH"/>
</dbReference>
<gene>
    <name evidence="5" type="ORF">TJEJU_3137</name>
</gene>
<feature type="domain" description="HTH araC/xylS-type" evidence="4">
    <location>
        <begin position="44"/>
        <end position="144"/>
    </location>
</feature>
<dbReference type="Pfam" id="PF12833">
    <property type="entry name" value="HTH_18"/>
    <property type="match status" value="1"/>
</dbReference>
<keyword evidence="2" id="KW-0238">DNA-binding</keyword>
<keyword evidence="1" id="KW-0805">Transcription regulation</keyword>
<dbReference type="PROSITE" id="PS00041">
    <property type="entry name" value="HTH_ARAC_FAMILY_1"/>
    <property type="match status" value="1"/>
</dbReference>
<evidence type="ECO:0000313" key="6">
    <source>
        <dbReference type="Proteomes" id="UP000215214"/>
    </source>
</evidence>
<evidence type="ECO:0000259" key="4">
    <source>
        <dbReference type="PROSITE" id="PS01124"/>
    </source>
</evidence>
<accession>A0A238UCG9</accession>
<dbReference type="InterPro" id="IPR009057">
    <property type="entry name" value="Homeodomain-like_sf"/>
</dbReference>
<organism evidence="5 6">
    <name type="scientific">Tenacibaculum jejuense</name>
    <dbReference type="NCBI Taxonomy" id="584609"/>
    <lineage>
        <taxon>Bacteria</taxon>
        <taxon>Pseudomonadati</taxon>
        <taxon>Bacteroidota</taxon>
        <taxon>Flavobacteriia</taxon>
        <taxon>Flavobacteriales</taxon>
        <taxon>Flavobacteriaceae</taxon>
        <taxon>Tenacibaculum</taxon>
    </lineage>
</organism>
<dbReference type="SMART" id="SM00342">
    <property type="entry name" value="HTH_ARAC"/>
    <property type="match status" value="1"/>
</dbReference>
<dbReference type="AlphaFoldDB" id="A0A238UCG9"/>
<dbReference type="InterPro" id="IPR018060">
    <property type="entry name" value="HTH_AraC"/>
</dbReference>
<dbReference type="InterPro" id="IPR018062">
    <property type="entry name" value="HTH_AraC-typ_CS"/>
</dbReference>
<dbReference type="GO" id="GO:0003700">
    <property type="term" value="F:DNA-binding transcription factor activity"/>
    <property type="evidence" value="ECO:0007669"/>
    <property type="project" value="InterPro"/>
</dbReference>
<dbReference type="PANTHER" id="PTHR43280">
    <property type="entry name" value="ARAC-FAMILY TRANSCRIPTIONAL REGULATOR"/>
    <property type="match status" value="1"/>
</dbReference>
<keyword evidence="3" id="KW-0804">Transcription</keyword>
<dbReference type="PRINTS" id="PR00032">
    <property type="entry name" value="HTHARAC"/>
</dbReference>
<dbReference type="PROSITE" id="PS01124">
    <property type="entry name" value="HTH_ARAC_FAMILY_2"/>
    <property type="match status" value="1"/>
</dbReference>
<dbReference type="Proteomes" id="UP000215214">
    <property type="component" value="Chromosome TJEJU"/>
</dbReference>